<feature type="transmembrane region" description="Helical" evidence="1">
    <location>
        <begin position="32"/>
        <end position="54"/>
    </location>
</feature>
<evidence type="ECO:0000313" key="3">
    <source>
        <dbReference type="Proteomes" id="UP000000256"/>
    </source>
</evidence>
<dbReference type="Proteomes" id="UP000000256">
    <property type="component" value="Chromosome"/>
</dbReference>
<protein>
    <submittedName>
        <fullName evidence="2">Uncharacterized protein</fullName>
    </submittedName>
</protein>
<dbReference type="AlphaFoldDB" id="G2JCF4"/>
<keyword evidence="1" id="KW-1133">Transmembrane helix</keyword>
<dbReference type="STRING" id="351627.Csac_3008"/>
<dbReference type="RefSeq" id="WP_011916110.1">
    <property type="nucleotide sequence ID" value="NC_009437.1"/>
</dbReference>
<gene>
    <name evidence="2" type="ordered locus">Csac_3008</name>
</gene>
<reference evidence="2 3" key="1">
    <citation type="journal article" date="2008" name="Appl. Environ. Microbiol.">
        <title>Hydrogenomics of the extremely thermophilic bacterium Caldicellulosiruptor saccharolyticus.</title>
        <authorList>
            <person name="van de Werken H.J."/>
            <person name="Verhaart M.R."/>
            <person name="VanFossen A.L."/>
            <person name="Willquist K."/>
            <person name="Lewis D.L."/>
            <person name="Nichols J.D."/>
            <person name="Goorissen H.P."/>
            <person name="Mongodin E.F."/>
            <person name="Nelson K.E."/>
            <person name="van Niel E.W."/>
            <person name="Stams A.J."/>
            <person name="Ward D.E."/>
            <person name="de Vos W.M."/>
            <person name="van der Oost J."/>
            <person name="Kelly R.M."/>
            <person name="Kengen S.W."/>
        </authorList>
    </citation>
    <scope>NUCLEOTIDE SEQUENCE [LARGE SCALE GENOMIC DNA]</scope>
    <source>
        <strain evidence="3">ATCC 43494 / DSM 8903 / Tp8T 6331</strain>
    </source>
</reference>
<evidence type="ECO:0000313" key="2">
    <source>
        <dbReference type="EMBL" id="AEN71904.1"/>
    </source>
</evidence>
<keyword evidence="3" id="KW-1185">Reference proteome</keyword>
<accession>G2JCF4</accession>
<dbReference type="KEGG" id="csc:Csac_3008"/>
<feature type="transmembrane region" description="Helical" evidence="1">
    <location>
        <begin position="7"/>
        <end position="26"/>
    </location>
</feature>
<keyword evidence="1" id="KW-0812">Transmembrane</keyword>
<keyword evidence="1" id="KW-0472">Membrane</keyword>
<name>G2JCF4_CALS8</name>
<dbReference type="EMBL" id="CP000679">
    <property type="protein sequence ID" value="AEN71904.1"/>
    <property type="molecule type" value="Genomic_DNA"/>
</dbReference>
<dbReference type="HOGENOM" id="CLU_2895487_0_0_9"/>
<sequence>MSNKKIWLYIIGVILIILSAVIAKVFFNVKSIKAAIIIFILLFVWHGWFQAELLKIGRKIKR</sequence>
<proteinExistence type="predicted"/>
<organism evidence="2 3">
    <name type="scientific">Caldicellulosiruptor saccharolyticus (strain ATCC 43494 / DSM 8903 / Tp8T 6331)</name>
    <dbReference type="NCBI Taxonomy" id="351627"/>
    <lineage>
        <taxon>Bacteria</taxon>
        <taxon>Bacillati</taxon>
        <taxon>Bacillota</taxon>
        <taxon>Bacillota incertae sedis</taxon>
        <taxon>Caldicellulosiruptorales</taxon>
        <taxon>Caldicellulosiruptoraceae</taxon>
        <taxon>Caldicellulosiruptor</taxon>
    </lineage>
</organism>
<evidence type="ECO:0000256" key="1">
    <source>
        <dbReference type="SAM" id="Phobius"/>
    </source>
</evidence>